<keyword evidence="2" id="KW-0472">Membrane</keyword>
<protein>
    <recommendedName>
        <fullName evidence="5">Zinc ribbon domain-containing protein</fullName>
    </recommendedName>
</protein>
<accession>A0ABQ6APY8</accession>
<feature type="transmembrane region" description="Helical" evidence="2">
    <location>
        <begin position="64"/>
        <end position="90"/>
    </location>
</feature>
<evidence type="ECO:0000256" key="2">
    <source>
        <dbReference type="SAM" id="Phobius"/>
    </source>
</evidence>
<sequence>MECPFCAETIKDEAIACKHCSRDLRVVRPMLAEIEEIVADLDKLRRDLDRVNARLERYNNPLRYFATHAVLYVVIPSLLLVTAHVLVTITFNISPLPLRLASIVIPLLFGLMAYPLHRVSLFGALVLGVLSAALSIQLMLTVTGIHDRVPILPEVWVEWREVFEYGASILLAFLSGNILGVVIFQVLPRVLTQGGKPNAFAFSMARLLGQHVGEEQLRRRARLIQNLMQTVGPLVGVAATAVGSIYAGLKGILG</sequence>
<dbReference type="Proteomes" id="UP001156905">
    <property type="component" value="Unassembled WGS sequence"/>
</dbReference>
<keyword evidence="2" id="KW-0812">Transmembrane</keyword>
<proteinExistence type="predicted"/>
<evidence type="ECO:0000256" key="1">
    <source>
        <dbReference type="SAM" id="Coils"/>
    </source>
</evidence>
<evidence type="ECO:0000313" key="3">
    <source>
        <dbReference type="EMBL" id="GLR84194.1"/>
    </source>
</evidence>
<feature type="transmembrane region" description="Helical" evidence="2">
    <location>
        <begin position="96"/>
        <end position="114"/>
    </location>
</feature>
<comment type="caution">
    <text evidence="3">The sequence shown here is derived from an EMBL/GenBank/DDBJ whole genome shotgun (WGS) entry which is preliminary data.</text>
</comment>
<dbReference type="RefSeq" id="WP_284261599.1">
    <property type="nucleotide sequence ID" value="NZ_BSOW01000003.1"/>
</dbReference>
<keyword evidence="4" id="KW-1185">Reference proteome</keyword>
<keyword evidence="2" id="KW-1133">Transmembrane helix</keyword>
<keyword evidence="1" id="KW-0175">Coiled coil</keyword>
<organism evidence="3 4">
    <name type="scientific">Bradyrhizobium iriomotense</name>
    <dbReference type="NCBI Taxonomy" id="441950"/>
    <lineage>
        <taxon>Bacteria</taxon>
        <taxon>Pseudomonadati</taxon>
        <taxon>Pseudomonadota</taxon>
        <taxon>Alphaproteobacteria</taxon>
        <taxon>Hyphomicrobiales</taxon>
        <taxon>Nitrobacteraceae</taxon>
        <taxon>Bradyrhizobium</taxon>
    </lineage>
</organism>
<feature type="coiled-coil region" evidence="1">
    <location>
        <begin position="34"/>
        <end position="61"/>
    </location>
</feature>
<evidence type="ECO:0008006" key="5">
    <source>
        <dbReference type="Google" id="ProtNLM"/>
    </source>
</evidence>
<evidence type="ECO:0000313" key="4">
    <source>
        <dbReference type="Proteomes" id="UP001156905"/>
    </source>
</evidence>
<feature type="transmembrane region" description="Helical" evidence="2">
    <location>
        <begin position="121"/>
        <end position="145"/>
    </location>
</feature>
<gene>
    <name evidence="3" type="ORF">GCM10007857_09040</name>
</gene>
<name>A0ABQ6APY8_9BRAD</name>
<feature type="transmembrane region" description="Helical" evidence="2">
    <location>
        <begin position="165"/>
        <end position="187"/>
    </location>
</feature>
<feature type="transmembrane region" description="Helical" evidence="2">
    <location>
        <begin position="227"/>
        <end position="249"/>
    </location>
</feature>
<dbReference type="EMBL" id="BSOW01000003">
    <property type="protein sequence ID" value="GLR84194.1"/>
    <property type="molecule type" value="Genomic_DNA"/>
</dbReference>
<reference evidence="4" key="1">
    <citation type="journal article" date="2019" name="Int. J. Syst. Evol. Microbiol.">
        <title>The Global Catalogue of Microorganisms (GCM) 10K type strain sequencing project: providing services to taxonomists for standard genome sequencing and annotation.</title>
        <authorList>
            <consortium name="The Broad Institute Genomics Platform"/>
            <consortium name="The Broad Institute Genome Sequencing Center for Infectious Disease"/>
            <person name="Wu L."/>
            <person name="Ma J."/>
        </authorList>
    </citation>
    <scope>NUCLEOTIDE SEQUENCE [LARGE SCALE GENOMIC DNA]</scope>
    <source>
        <strain evidence="4">NBRC 102520</strain>
    </source>
</reference>